<dbReference type="InterPro" id="IPR015655">
    <property type="entry name" value="PP2C"/>
</dbReference>
<dbReference type="InterPro" id="IPR036457">
    <property type="entry name" value="PPM-type-like_dom_sf"/>
</dbReference>
<dbReference type="Pfam" id="PF00481">
    <property type="entry name" value="PP2C"/>
    <property type="match status" value="1"/>
</dbReference>
<evidence type="ECO:0000313" key="3">
    <source>
        <dbReference type="Proteomes" id="UP001279734"/>
    </source>
</evidence>
<sequence length="236" mass="26766">MILRLALGHQRRSENEVERSQLLSNHPDDTATITSGRVKGKLKVTQAFGVGYLKKKNLNDVLMGILKVCNLMSPAYISISPSMNIHTISESDHFVILGSDGLFDFFTNKEAVYLVRSYVLSSPWDDPAKFLLEQLVMGAADCAGFTVEEPVNIPPGRRRKYRDNVTGRLHCEISKCRVQTLQLEEERMLTCEAARALDLALSFSLHAKHSSLHYSRFRTVNFFFGVEIRARDHDYE</sequence>
<evidence type="ECO:0000259" key="1">
    <source>
        <dbReference type="PROSITE" id="PS51746"/>
    </source>
</evidence>
<dbReference type="Gene3D" id="3.60.40.10">
    <property type="entry name" value="PPM-type phosphatase domain"/>
    <property type="match status" value="1"/>
</dbReference>
<reference evidence="2" key="1">
    <citation type="submission" date="2023-05" db="EMBL/GenBank/DDBJ databases">
        <title>Nepenthes gracilis genome sequencing.</title>
        <authorList>
            <person name="Fukushima K."/>
        </authorList>
    </citation>
    <scope>NUCLEOTIDE SEQUENCE</scope>
    <source>
        <strain evidence="2">SING2019-196</strain>
    </source>
</reference>
<protein>
    <recommendedName>
        <fullName evidence="1">PPM-type phosphatase domain-containing protein</fullName>
    </recommendedName>
</protein>
<dbReference type="GO" id="GO:0004722">
    <property type="term" value="F:protein serine/threonine phosphatase activity"/>
    <property type="evidence" value="ECO:0007669"/>
    <property type="project" value="InterPro"/>
</dbReference>
<dbReference type="SUPFAM" id="SSF81606">
    <property type="entry name" value="PP2C-like"/>
    <property type="match status" value="1"/>
</dbReference>
<feature type="domain" description="PPM-type phosphatase" evidence="1">
    <location>
        <begin position="1"/>
        <end position="217"/>
    </location>
</feature>
<proteinExistence type="predicted"/>
<dbReference type="AlphaFoldDB" id="A0AAD3SXK8"/>
<dbReference type="PANTHER" id="PTHR13832:SF550">
    <property type="entry name" value="PROTEIN PHOSPHATASE 2C 40-RELATED"/>
    <property type="match status" value="1"/>
</dbReference>
<dbReference type="InterPro" id="IPR001932">
    <property type="entry name" value="PPM-type_phosphatase-like_dom"/>
</dbReference>
<organism evidence="2 3">
    <name type="scientific">Nepenthes gracilis</name>
    <name type="common">Slender pitcher plant</name>
    <dbReference type="NCBI Taxonomy" id="150966"/>
    <lineage>
        <taxon>Eukaryota</taxon>
        <taxon>Viridiplantae</taxon>
        <taxon>Streptophyta</taxon>
        <taxon>Embryophyta</taxon>
        <taxon>Tracheophyta</taxon>
        <taxon>Spermatophyta</taxon>
        <taxon>Magnoliopsida</taxon>
        <taxon>eudicotyledons</taxon>
        <taxon>Gunneridae</taxon>
        <taxon>Pentapetalae</taxon>
        <taxon>Caryophyllales</taxon>
        <taxon>Nepenthaceae</taxon>
        <taxon>Nepenthes</taxon>
    </lineage>
</organism>
<dbReference type="PROSITE" id="PS51746">
    <property type="entry name" value="PPM_2"/>
    <property type="match status" value="1"/>
</dbReference>
<comment type="caution">
    <text evidence="2">The sequence shown here is derived from an EMBL/GenBank/DDBJ whole genome shotgun (WGS) entry which is preliminary data.</text>
</comment>
<gene>
    <name evidence="2" type="ORF">Nepgr_021884</name>
</gene>
<name>A0AAD3SXK8_NEPGR</name>
<accession>A0AAD3SXK8</accession>
<dbReference type="PANTHER" id="PTHR13832">
    <property type="entry name" value="PROTEIN PHOSPHATASE 2C"/>
    <property type="match status" value="1"/>
</dbReference>
<keyword evidence="3" id="KW-1185">Reference proteome</keyword>
<dbReference type="EMBL" id="BSYO01000021">
    <property type="protein sequence ID" value="GMH20043.1"/>
    <property type="molecule type" value="Genomic_DNA"/>
</dbReference>
<evidence type="ECO:0000313" key="2">
    <source>
        <dbReference type="EMBL" id="GMH20043.1"/>
    </source>
</evidence>
<dbReference type="Proteomes" id="UP001279734">
    <property type="component" value="Unassembled WGS sequence"/>
</dbReference>